<dbReference type="Pfam" id="PF06772">
    <property type="entry name" value="LtrA"/>
    <property type="match status" value="1"/>
</dbReference>
<feature type="transmembrane region" description="Helical" evidence="1">
    <location>
        <begin position="356"/>
        <end position="374"/>
    </location>
</feature>
<dbReference type="RefSeq" id="WP_344784014.1">
    <property type="nucleotide sequence ID" value="NZ_BAABAF010000008.1"/>
</dbReference>
<dbReference type="PANTHER" id="PTHR36840">
    <property type="entry name" value="BLL5714 PROTEIN"/>
    <property type="match status" value="1"/>
</dbReference>
<sequence length="386" mass="41737">MSAEPEPPQQAFGRRVHWLELFFDLVMAAYIGQIALGLHGDPTWGDVGAFVVLLATAWWAWVNASITMNLFGARVTPVLWVAGTVAMMAIGLMAVAVPDALGQRAAAFAIGNAAIRLVWMTPWFIQRRRTGAVWWRPVLYNLLPAALWLVSIALPMPWQFVLWAAAVAVEMVLLGTIRRSGPWLQQNLDLDHMIERVNLLVVIVFGESVISIIAQLSEHWMPLPALCAALGFSTVALLAWIFFGHAVIGVERGLHRLQQAGSLSGLRDTVMYLPYLLVAGIVMLAAALGTAVADAAARLPLGVTLRLAAGIALFFVAAGAESLRYGAPWRDVVGWAPAGLVLPWLCVPLARLVPAWGVVAGALLVVAALTVLLTRNATRIARRRHA</sequence>
<dbReference type="EMBL" id="BAABAF010000008">
    <property type="protein sequence ID" value="GAA3771540.1"/>
    <property type="molecule type" value="Genomic_DNA"/>
</dbReference>
<feature type="transmembrane region" description="Helical" evidence="1">
    <location>
        <begin position="137"/>
        <end position="154"/>
    </location>
</feature>
<keyword evidence="1" id="KW-0472">Membrane</keyword>
<keyword evidence="3" id="KW-1185">Reference proteome</keyword>
<comment type="caution">
    <text evidence="2">The sequence shown here is derived from an EMBL/GenBank/DDBJ whole genome shotgun (WGS) entry which is preliminary data.</text>
</comment>
<feature type="transmembrane region" description="Helical" evidence="1">
    <location>
        <begin position="78"/>
        <end position="98"/>
    </location>
</feature>
<evidence type="ECO:0000313" key="2">
    <source>
        <dbReference type="EMBL" id="GAA3771540.1"/>
    </source>
</evidence>
<feature type="transmembrane region" description="Helical" evidence="1">
    <location>
        <begin position="269"/>
        <end position="293"/>
    </location>
</feature>
<keyword evidence="1" id="KW-1133">Transmembrane helix</keyword>
<feature type="transmembrane region" description="Helical" evidence="1">
    <location>
        <begin position="104"/>
        <end position="125"/>
    </location>
</feature>
<feature type="transmembrane region" description="Helical" evidence="1">
    <location>
        <begin position="299"/>
        <end position="320"/>
    </location>
</feature>
<keyword evidence="1" id="KW-0812">Transmembrane</keyword>
<reference evidence="3" key="1">
    <citation type="journal article" date="2019" name="Int. J. Syst. Evol. Microbiol.">
        <title>The Global Catalogue of Microorganisms (GCM) 10K type strain sequencing project: providing services to taxonomists for standard genome sequencing and annotation.</title>
        <authorList>
            <consortium name="The Broad Institute Genomics Platform"/>
            <consortium name="The Broad Institute Genome Sequencing Center for Infectious Disease"/>
            <person name="Wu L."/>
            <person name="Ma J."/>
        </authorList>
    </citation>
    <scope>NUCLEOTIDE SEQUENCE [LARGE SCALE GENOMIC DNA]</scope>
    <source>
        <strain evidence="3">JCM 16950</strain>
    </source>
</reference>
<protein>
    <recommendedName>
        <fullName evidence="4">Low temperature requirement protein A</fullName>
    </recommendedName>
</protein>
<evidence type="ECO:0008006" key="4">
    <source>
        <dbReference type="Google" id="ProtNLM"/>
    </source>
</evidence>
<organism evidence="2 3">
    <name type="scientific">Microbacterium kribbense</name>
    <dbReference type="NCBI Taxonomy" id="433645"/>
    <lineage>
        <taxon>Bacteria</taxon>
        <taxon>Bacillati</taxon>
        <taxon>Actinomycetota</taxon>
        <taxon>Actinomycetes</taxon>
        <taxon>Micrococcales</taxon>
        <taxon>Microbacteriaceae</taxon>
        <taxon>Microbacterium</taxon>
    </lineage>
</organism>
<evidence type="ECO:0000256" key="1">
    <source>
        <dbReference type="SAM" id="Phobius"/>
    </source>
</evidence>
<dbReference type="InterPro" id="IPR010640">
    <property type="entry name" value="Low_temperature_requirement_A"/>
</dbReference>
<evidence type="ECO:0000313" key="3">
    <source>
        <dbReference type="Proteomes" id="UP001500540"/>
    </source>
</evidence>
<dbReference type="PANTHER" id="PTHR36840:SF1">
    <property type="entry name" value="BLL5714 PROTEIN"/>
    <property type="match status" value="1"/>
</dbReference>
<accession>A0ABP7GN89</accession>
<feature type="transmembrane region" description="Helical" evidence="1">
    <location>
        <begin position="50"/>
        <end position="71"/>
    </location>
</feature>
<feature type="transmembrane region" description="Helical" evidence="1">
    <location>
        <begin position="21"/>
        <end position="38"/>
    </location>
</feature>
<feature type="transmembrane region" description="Helical" evidence="1">
    <location>
        <begin position="332"/>
        <end position="350"/>
    </location>
</feature>
<feature type="transmembrane region" description="Helical" evidence="1">
    <location>
        <begin position="160"/>
        <end position="177"/>
    </location>
</feature>
<feature type="transmembrane region" description="Helical" evidence="1">
    <location>
        <begin position="223"/>
        <end position="248"/>
    </location>
</feature>
<name>A0ABP7GN89_9MICO</name>
<gene>
    <name evidence="2" type="ORF">GCM10022240_24550</name>
</gene>
<dbReference type="Proteomes" id="UP001500540">
    <property type="component" value="Unassembled WGS sequence"/>
</dbReference>
<proteinExistence type="predicted"/>
<feature type="transmembrane region" description="Helical" evidence="1">
    <location>
        <begin position="197"/>
        <end position="217"/>
    </location>
</feature>